<gene>
    <name evidence="2" type="ordered locus">AS9A_0594</name>
</gene>
<dbReference type="GO" id="GO:0051920">
    <property type="term" value="F:peroxiredoxin activity"/>
    <property type="evidence" value="ECO:0007669"/>
    <property type="project" value="InterPro"/>
</dbReference>
<feature type="domain" description="Carboxymuconolactone decarboxylase-like" evidence="1">
    <location>
        <begin position="45"/>
        <end position="114"/>
    </location>
</feature>
<dbReference type="eggNOG" id="COG2128">
    <property type="taxonomic scope" value="Bacteria"/>
</dbReference>
<organism evidence="2 3">
    <name type="scientific">Hoyosella subflava (strain DSM 45089 / JCM 17490 / NBRC 109087 / DQS3-9A1)</name>
    <name type="common">Amycolicicoccus subflavus</name>
    <dbReference type="NCBI Taxonomy" id="443218"/>
    <lineage>
        <taxon>Bacteria</taxon>
        <taxon>Bacillati</taxon>
        <taxon>Actinomycetota</taxon>
        <taxon>Actinomycetes</taxon>
        <taxon>Mycobacteriales</taxon>
        <taxon>Hoyosellaceae</taxon>
        <taxon>Hoyosella</taxon>
    </lineage>
</organism>
<reference evidence="2 3" key="1">
    <citation type="journal article" date="2011" name="J. Bacteriol.">
        <title>Complete genome sequence of Amycolicicoccus subflavus DQS3-9A1T, an actinomycete isolated from crude oil-polluted soil.</title>
        <authorList>
            <person name="Cai M."/>
            <person name="Chen W.M."/>
            <person name="Nie Y."/>
            <person name="Chi C.Q."/>
            <person name="Wang Y.N."/>
            <person name="Tang Y.Q."/>
            <person name="Li G.Y."/>
            <person name="Wu X.L."/>
        </authorList>
    </citation>
    <scope>NUCLEOTIDE SEQUENCE [LARGE SCALE GENOMIC DNA]</scope>
    <source>
        <strain evidence="3">DSM 45089 / DQS3-9A1</strain>
    </source>
</reference>
<dbReference type="Gene3D" id="1.20.1290.10">
    <property type="entry name" value="AhpD-like"/>
    <property type="match status" value="1"/>
</dbReference>
<dbReference type="PANTHER" id="PTHR34846:SF5">
    <property type="entry name" value="CARBOXYMUCONOLACTONE DECARBOXYLASE-LIKE DOMAIN-CONTAINING PROTEIN"/>
    <property type="match status" value="1"/>
</dbReference>
<dbReference type="SUPFAM" id="SSF69118">
    <property type="entry name" value="AhpD-like"/>
    <property type="match status" value="1"/>
</dbReference>
<dbReference type="Pfam" id="PF02627">
    <property type="entry name" value="CMD"/>
    <property type="match status" value="1"/>
</dbReference>
<evidence type="ECO:0000313" key="2">
    <source>
        <dbReference type="EMBL" id="AEF39048.1"/>
    </source>
</evidence>
<dbReference type="KEGG" id="asd:AS9A_0594"/>
<dbReference type="RefSeq" id="WP_013805397.1">
    <property type="nucleotide sequence ID" value="NC_015564.1"/>
</dbReference>
<dbReference type="AlphaFoldDB" id="F6EJJ9"/>
<keyword evidence="3" id="KW-1185">Reference proteome</keyword>
<dbReference type="STRING" id="443218.AS9A_0594"/>
<proteinExistence type="predicted"/>
<protein>
    <recommendedName>
        <fullName evidence="1">Carboxymuconolactone decarboxylase-like domain-containing protein</fullName>
    </recommendedName>
</protein>
<dbReference type="InterPro" id="IPR029032">
    <property type="entry name" value="AhpD-like"/>
</dbReference>
<dbReference type="PANTHER" id="PTHR34846">
    <property type="entry name" value="4-CARBOXYMUCONOLACTONE DECARBOXYLASE FAMILY PROTEIN (AFU_ORTHOLOGUE AFUA_6G11590)"/>
    <property type="match status" value="1"/>
</dbReference>
<evidence type="ECO:0000259" key="1">
    <source>
        <dbReference type="Pfam" id="PF02627"/>
    </source>
</evidence>
<accession>F6EJJ9</accession>
<name>F6EJJ9_HOYSD</name>
<dbReference type="EMBL" id="CP002786">
    <property type="protein sequence ID" value="AEF39048.1"/>
    <property type="molecule type" value="Genomic_DNA"/>
</dbReference>
<dbReference type="Proteomes" id="UP000009235">
    <property type="component" value="Chromosome"/>
</dbReference>
<dbReference type="InterPro" id="IPR003779">
    <property type="entry name" value="CMD-like"/>
</dbReference>
<dbReference type="OrthoDB" id="4704294at2"/>
<dbReference type="HOGENOM" id="CLU_082760_2_1_11"/>
<sequence>MKPRISPGSLAELGPANWGFSRLASQVMRVDDVHLFSTLGQARGLFRAWLMFSARLMPFGSIPRYEVEMAILRIAYLRGCDYEYDHHERLGKRAGLSPAIIDRIERGPSAPGWSVRHAALLTAVDQVIQTKDIDDETWERLSRFYKTRELIEIVMLIGQYDALATTIRVLRIERDHRRGALAPSSPTLE</sequence>
<evidence type="ECO:0000313" key="3">
    <source>
        <dbReference type="Proteomes" id="UP000009235"/>
    </source>
</evidence>